<accession>Q9D2A3</accession>
<reference evidence="2" key="6">
    <citation type="journal article" date="2002" name="Nature">
        <title>Analysis of the mouse transcriptome based on functional annotation of 60,770 full-length cDNAs.</title>
        <authorList>
            <consortium name="The FANTOM Consortium and the RIKEN Genome Exploration Research Group Phase I and II Team"/>
        </authorList>
    </citation>
    <scope>NUCLEOTIDE SEQUENCE</scope>
    <source>
        <strain evidence="2">C57BL/6J</strain>
        <tissue evidence="2">Pituitary gland</tissue>
    </source>
</reference>
<reference evidence="2" key="9">
    <citation type="journal article" date="2005" name="Science">
        <title>Antisense Transcription in the Mammalian Transcriptome.</title>
        <authorList>
            <consortium name="RIKEN Genome Exploration Research Group and Genome Science Group (Genome Network Project Core Group) and the FANTOM Consortium"/>
        </authorList>
    </citation>
    <scope>NUCLEOTIDE SEQUENCE</scope>
    <source>
        <strain evidence="2">C57BL/6J</strain>
        <tissue evidence="2">Pituitary gland</tissue>
    </source>
</reference>
<sequence length="103" mass="11652">MEISVSPCLQCLKVMACLARHSRSSNYIVMDNLSPRLSPSTISYPLFEGFCDFNPFLFLGIYCLSIAHSSGQCEFPANVRFRKRTKECKSWHTCGLTTQMTNS</sequence>
<dbReference type="AlphaFoldDB" id="Q9D2A3"/>
<organism evidence="2">
    <name type="scientific">Mus musculus</name>
    <name type="common">Mouse</name>
    <dbReference type="NCBI Taxonomy" id="10090"/>
    <lineage>
        <taxon>Eukaryota</taxon>
        <taxon>Metazoa</taxon>
        <taxon>Chordata</taxon>
        <taxon>Craniata</taxon>
        <taxon>Vertebrata</taxon>
        <taxon>Euteleostomi</taxon>
        <taxon>Mammalia</taxon>
        <taxon>Eutheria</taxon>
        <taxon>Euarchontoglires</taxon>
        <taxon>Glires</taxon>
        <taxon>Rodentia</taxon>
        <taxon>Myomorpha</taxon>
        <taxon>Muroidea</taxon>
        <taxon>Muridae</taxon>
        <taxon>Murinae</taxon>
        <taxon>Mus</taxon>
        <taxon>Mus</taxon>
    </lineage>
</organism>
<dbReference type="EMBL" id="BC147456">
    <property type="protein sequence ID" value="AAI47457.1"/>
    <property type="molecule type" value="mRNA"/>
</dbReference>
<dbReference type="EMBL" id="AK019938">
    <property type="protein sequence ID" value="BAB31925.1"/>
    <property type="molecule type" value="mRNA"/>
</dbReference>
<evidence type="ECO:0000313" key="3">
    <source>
        <dbReference type="MGI" id="MGI:2447824"/>
    </source>
</evidence>
<gene>
    <name evidence="1 3" type="primary">5330439B14Rik</name>
</gene>
<protein>
    <submittedName>
        <fullName evidence="2">Uncharacterized protein</fullName>
    </submittedName>
</protein>
<reference evidence="2" key="1">
    <citation type="journal article" date="1999" name="Methods Enzymol.">
        <title>High-efficiency full-length cDNA cloning.</title>
        <authorList>
            <person name="Carninci P."/>
            <person name="Hayashizaki Y."/>
        </authorList>
    </citation>
    <scope>NUCLEOTIDE SEQUENCE</scope>
    <source>
        <strain evidence="2">C57BL/6J</strain>
        <tissue evidence="2">Pituitary gland</tissue>
    </source>
</reference>
<evidence type="ECO:0000313" key="1">
    <source>
        <dbReference type="EMBL" id="AAI47439.1"/>
    </source>
</evidence>
<reference evidence="2" key="5">
    <citation type="journal article" date="2001" name="Nature">
        <title>Functional annotation of a full-length mouse cDNA collection.</title>
        <authorList>
            <consortium name="The RIKEN Genome Exploration Research Group Phase II Team and the FANTOM Consortium"/>
        </authorList>
    </citation>
    <scope>NUCLEOTIDE SEQUENCE</scope>
    <source>
        <strain evidence="2">C57BL/6J</strain>
        <tissue evidence="2">Pituitary gland</tissue>
    </source>
</reference>
<dbReference type="EMBL" id="BC147438">
    <property type="protein sequence ID" value="AAI47439.1"/>
    <property type="molecule type" value="mRNA"/>
</dbReference>
<reference evidence="1" key="7">
    <citation type="journal article" date="2004" name="Genome Res.">
        <title>The status, quality, and expansion of the NIH full-length cDNA project: the Mammalian Gene Collection (MGC).</title>
        <authorList>
            <consortium name="The MGC Project Team"/>
            <person name="Gerhard D.S."/>
            <person name="Wagner L."/>
            <person name="Feingold E.A."/>
            <person name="Shenmen C.M."/>
            <person name="Grouse L.H."/>
            <person name="Schuler G."/>
            <person name="Klein S.L."/>
            <person name="Old S."/>
            <person name="Rasooly R."/>
            <person name="Good P."/>
            <person name="Guyer M."/>
            <person name="Peck A.M."/>
            <person name="Derge J.G."/>
            <person name="Lipman D."/>
            <person name="Collins F.S."/>
            <person name="Jang W."/>
            <person name="Sherry S."/>
            <person name="Feolo M."/>
            <person name="Misquitta L."/>
            <person name="Lee E."/>
            <person name="Rotmistrovsky K."/>
            <person name="Greenhut S.F."/>
            <person name="Schaefer C.F."/>
            <person name="Buetow K."/>
            <person name="Bonner T.I."/>
            <person name="Haussler D."/>
            <person name="Kent J."/>
            <person name="Kiekhaus M."/>
            <person name="Furey T."/>
            <person name="Brent M."/>
            <person name="Prange C."/>
            <person name="Schreiber K."/>
            <person name="Shapiro N."/>
            <person name="Bhat N.K."/>
            <person name="Hopkins R.F."/>
            <person name="Hsie F."/>
            <person name="Driscoll T."/>
            <person name="Soares M.B."/>
            <person name="Casavant T.L."/>
            <person name="Scheetz T.E."/>
            <person name="Brown-stein M.J."/>
            <person name="Usdin T.B."/>
            <person name="Toshiyuki S."/>
            <person name="Carninci P."/>
            <person name="Piao Y."/>
            <person name="Dudekula D.B."/>
            <person name="Ko M.S."/>
            <person name="Kawakami K."/>
            <person name="Suzuki Y."/>
            <person name="Sugano S."/>
            <person name="Gruber C.E."/>
            <person name="Smith M.R."/>
            <person name="Simmons B."/>
            <person name="Moore T."/>
            <person name="Waterman R."/>
            <person name="Johnson S.L."/>
            <person name="Ruan Y."/>
            <person name="Wei C.L."/>
            <person name="Mathavan S."/>
            <person name="Gunaratne P.H."/>
            <person name="Wu J."/>
            <person name="Garcia A.M."/>
            <person name="Hulyk S.W."/>
            <person name="Fuh E."/>
            <person name="Yuan Y."/>
            <person name="Sneed A."/>
            <person name="Kowis C."/>
            <person name="Hodgson A."/>
            <person name="Muzny D.M."/>
            <person name="McPherson J."/>
            <person name="Gibbs R.A."/>
            <person name="Fahey J."/>
            <person name="Helton E."/>
            <person name="Ketteman M."/>
            <person name="Madan A."/>
            <person name="Rodrigues S."/>
            <person name="Sanchez A."/>
            <person name="Whiting M."/>
            <person name="Madari A."/>
            <person name="Young A.C."/>
            <person name="Wetherby K.D."/>
            <person name="Granite S.J."/>
            <person name="Kwong P.N."/>
            <person name="Brinkley C.P."/>
            <person name="Pearson R.L."/>
            <person name="Bouffard G.G."/>
            <person name="Blakesly R.W."/>
            <person name="Green E.D."/>
            <person name="Dickson M.C."/>
            <person name="Rodriguez A.C."/>
            <person name="Grimwood J."/>
            <person name="Schmutz J."/>
            <person name="Myers R.M."/>
            <person name="Butterfield Y.S."/>
            <person name="Griffith M."/>
            <person name="Griffith O.L."/>
            <person name="Krzywinski M.I."/>
            <person name="Liao N."/>
            <person name="Morin R."/>
            <person name="Morrin R."/>
            <person name="Palmquist D."/>
            <person name="Petrescu A.S."/>
            <person name="Skalska U."/>
            <person name="Smailus D.E."/>
            <person name="Stott J.M."/>
            <person name="Schnerch A."/>
            <person name="Schein J.E."/>
            <person name="Jones S.J."/>
            <person name="Holt R.A."/>
            <person name="Baross A."/>
            <person name="Marra M.A."/>
            <person name="Clifton S."/>
            <person name="Makowski K.A."/>
            <person name="Bosak S."/>
            <person name="Malek J."/>
        </authorList>
    </citation>
    <scope>NUCLEOTIDE SEQUENCE [LARGE SCALE MRNA]</scope>
    <source>
        <tissue evidence="1">Brain</tissue>
    </source>
</reference>
<reference evidence="2" key="8">
    <citation type="journal article" date="2005" name="Science">
        <title>The Transcriptional Landscape of the Mammalian Genome.</title>
        <authorList>
            <consortium name="The FANTOM Consortium"/>
            <consortium name="Riken Genome Exploration Research Group and Genome Science Group (Genome Network Project Core Group)"/>
        </authorList>
    </citation>
    <scope>NUCLEOTIDE SEQUENCE</scope>
    <source>
        <strain evidence="2">C57BL/6J</strain>
        <tissue evidence="2">Pituitary gland</tissue>
    </source>
</reference>
<evidence type="ECO:0000313" key="2">
    <source>
        <dbReference type="EMBL" id="BAB31925.1"/>
    </source>
</evidence>
<proteinExistence type="evidence at transcript level"/>
<dbReference type="MGI" id="MGI:2447824">
    <property type="gene designation" value="5330439B14Rik"/>
</dbReference>
<name>Q9D2A3_MOUSE</name>
<reference evidence="2" key="2">
    <citation type="journal article" date="2000" name="Genome Res.">
        <title>Normalization and subtraction of cap-trapper-selected cDNAs to prepare full-length cDNA libraries for rapid discovery of new genes.</title>
        <authorList>
            <person name="Carninci P."/>
            <person name="Shibata Y."/>
            <person name="Hayatsu N."/>
            <person name="Sugahara Y."/>
            <person name="Shibata K."/>
            <person name="Itoh M."/>
            <person name="Konno H."/>
            <person name="Okazaki Y."/>
            <person name="Muramatsu M."/>
            <person name="Hayashizaki Y."/>
        </authorList>
    </citation>
    <scope>NUCLEOTIDE SEQUENCE</scope>
    <source>
        <strain evidence="2">C57BL/6J</strain>
        <tissue evidence="2">Pituitary gland</tissue>
    </source>
</reference>
<reference evidence="2" key="3">
    <citation type="journal article" date="2000" name="Genome Res.">
        <title>RIKEN integrated sequence analysis (RISA) system--384-format sequencing pipeline with 384 multicapillary sequencer.</title>
        <authorList>
            <person name="Shibata K."/>
            <person name="Itoh M."/>
            <person name="Aizawa K."/>
            <person name="Nagaoka S."/>
            <person name="Sasaki N."/>
            <person name="Carninci P."/>
            <person name="Konno H."/>
            <person name="Akiyama J."/>
            <person name="Nishi K."/>
            <person name="Kitsunai T."/>
            <person name="Tashiro H."/>
            <person name="Itoh M."/>
            <person name="Sumi N."/>
            <person name="Ishii Y."/>
            <person name="Nakamura S."/>
            <person name="Hazama M."/>
            <person name="Nishine T."/>
            <person name="Harada A."/>
            <person name="Yamamoto R."/>
            <person name="Matsumoto H."/>
            <person name="Sakaguchi S."/>
            <person name="Ikegami T."/>
            <person name="Kashiwagi K."/>
            <person name="Fujiwake S."/>
            <person name="Inoue K."/>
            <person name="Togawa Y."/>
            <person name="Izawa M."/>
            <person name="Ohara E."/>
            <person name="Watahiki M."/>
            <person name="Yoneda Y."/>
            <person name="Ishikawa T."/>
            <person name="Ozawa K."/>
            <person name="Tanaka T."/>
            <person name="Matsuura S."/>
            <person name="Kawai J."/>
            <person name="Okazaki Y."/>
            <person name="Muramatsu M."/>
            <person name="Inoue Y."/>
            <person name="Kira A."/>
            <person name="Hayashizaki Y."/>
        </authorList>
    </citation>
    <scope>NUCLEOTIDE SEQUENCE</scope>
    <source>
        <strain evidence="2">C57BL/6J</strain>
        <tissue evidence="2">Pituitary gland</tissue>
    </source>
</reference>
<reference evidence="2" key="4">
    <citation type="submission" date="2000-08" db="EMBL/GenBank/DDBJ databases">
        <authorList>
            <person name="Adachi J."/>
            <person name="Aizawa K."/>
            <person name="Akahira S."/>
            <person name="Akimura T."/>
            <person name="Arai A."/>
            <person name="Aono H."/>
            <person name="Arakawa T."/>
            <person name="Bono H."/>
            <person name="Carninci P."/>
            <person name="Fukuda S."/>
            <person name="Fukunishi Y."/>
            <person name="Furuno M."/>
            <person name="Hanagaki T."/>
            <person name="Hara A."/>
            <person name="Hayatsu N."/>
            <person name="Hiramoto K."/>
            <person name="Hiraoka T."/>
            <person name="Hori F."/>
            <person name="Imotani K."/>
            <person name="Ishii Y."/>
            <person name="Itoh M."/>
            <person name="Izawa M."/>
            <person name="Kasukawa T."/>
            <person name="Kato H."/>
            <person name="Kawai J."/>
            <person name="Kojima Y."/>
            <person name="Konno H."/>
            <person name="Kouda M."/>
            <person name="Koya S."/>
            <person name="Kurihara C."/>
            <person name="Matsuyama T."/>
            <person name="Miyazaki A."/>
            <person name="Nishi K."/>
            <person name="Nomura K."/>
            <person name="Numazaki R."/>
            <person name="Ohno M."/>
            <person name="Okazaki Y."/>
            <person name="Okido T."/>
            <person name="Owa C."/>
            <person name="Saito H."/>
            <person name="Saito R."/>
            <person name="Sakai C."/>
            <person name="Sakai K."/>
            <person name="Sano H."/>
            <person name="Sasaki D."/>
            <person name="Shibata K."/>
            <person name="Shibata Y."/>
            <person name="Shinagawa A."/>
            <person name="Shiraki T."/>
            <person name="Sogabe Y."/>
            <person name="Suzuki H."/>
            <person name="Tagami M."/>
            <person name="Tagawa A."/>
            <person name="Takahashi F."/>
            <person name="Tanaka T."/>
            <person name="Tejima Y."/>
            <person name="Toya T."/>
            <person name="Yamamura T."/>
            <person name="Yasunishi A."/>
            <person name="Yoshida K."/>
            <person name="Yoshino M."/>
            <person name="Muramatsu M."/>
            <person name="Hayashizaki Y."/>
        </authorList>
    </citation>
    <scope>NUCLEOTIDE SEQUENCE</scope>
    <source>
        <strain evidence="2">C57BL/6J</strain>
        <tissue evidence="2">Pituitary gland</tissue>
    </source>
</reference>
<dbReference type="AGR" id="MGI:2447824"/>